<feature type="region of interest" description="Disordered" evidence="1">
    <location>
        <begin position="1"/>
        <end position="60"/>
    </location>
</feature>
<sequence>MIQHSSKIIQIPSKVIHQSPNNSQHLSKIKKRRSKNIEKSSKINQSENIKKPCESVKKSSEIVKKPPKIVKKPSEIVEKSSEIVKKSSKVVKKPTDTIEKPSDIMIKPSESIKNPCCSVQEPSENIEQPSKNIPKSYEIVQIFSKESTESMRFQLKCRKYQINRSRNKILSLLLKIILPTLYILIMNIISLINLTIQYQVKSQQQPESSERILNDDKIYDQKNQWHNRKIYEYKKRISEKQQIYPRNKNKLRSLC</sequence>
<feature type="transmembrane region" description="Helical" evidence="2">
    <location>
        <begin position="172"/>
        <end position="196"/>
    </location>
</feature>
<feature type="compositionally biased region" description="Basic and acidic residues" evidence="1">
    <location>
        <begin position="48"/>
        <end position="60"/>
    </location>
</feature>
<name>A0A7M5URV1_9CNID</name>
<evidence type="ECO:0000256" key="1">
    <source>
        <dbReference type="SAM" id="MobiDB-lite"/>
    </source>
</evidence>
<evidence type="ECO:0000256" key="2">
    <source>
        <dbReference type="SAM" id="Phobius"/>
    </source>
</evidence>
<dbReference type="EnsemblMetazoa" id="CLYHEMT001626.1">
    <property type="protein sequence ID" value="CLYHEMP001626.1"/>
    <property type="gene ID" value="CLYHEMG001626"/>
</dbReference>
<dbReference type="Proteomes" id="UP000594262">
    <property type="component" value="Unplaced"/>
</dbReference>
<evidence type="ECO:0000313" key="4">
    <source>
        <dbReference type="Proteomes" id="UP000594262"/>
    </source>
</evidence>
<keyword evidence="2" id="KW-0812">Transmembrane</keyword>
<organism evidence="3 4">
    <name type="scientific">Clytia hemisphaerica</name>
    <dbReference type="NCBI Taxonomy" id="252671"/>
    <lineage>
        <taxon>Eukaryota</taxon>
        <taxon>Metazoa</taxon>
        <taxon>Cnidaria</taxon>
        <taxon>Hydrozoa</taxon>
        <taxon>Hydroidolina</taxon>
        <taxon>Leptothecata</taxon>
        <taxon>Obeliida</taxon>
        <taxon>Clytiidae</taxon>
        <taxon>Clytia</taxon>
    </lineage>
</organism>
<proteinExistence type="predicted"/>
<protein>
    <submittedName>
        <fullName evidence="3">Uncharacterized protein</fullName>
    </submittedName>
</protein>
<keyword evidence="4" id="KW-1185">Reference proteome</keyword>
<accession>A0A7M5URV1</accession>
<feature type="compositionally biased region" description="Polar residues" evidence="1">
    <location>
        <begin position="16"/>
        <end position="26"/>
    </location>
</feature>
<reference evidence="3" key="1">
    <citation type="submission" date="2021-01" db="UniProtKB">
        <authorList>
            <consortium name="EnsemblMetazoa"/>
        </authorList>
    </citation>
    <scope>IDENTIFICATION</scope>
</reference>
<dbReference type="AlphaFoldDB" id="A0A7M5URV1"/>
<evidence type="ECO:0000313" key="3">
    <source>
        <dbReference type="EnsemblMetazoa" id="CLYHEMP001626.1"/>
    </source>
</evidence>
<keyword evidence="2" id="KW-0472">Membrane</keyword>
<keyword evidence="2" id="KW-1133">Transmembrane helix</keyword>